<keyword evidence="3" id="KW-1185">Reference proteome</keyword>
<gene>
    <name evidence="2" type="ORF">XM53_15050</name>
</gene>
<evidence type="ECO:0000256" key="1">
    <source>
        <dbReference type="SAM" id="MobiDB-lite"/>
    </source>
</evidence>
<dbReference type="EMBL" id="LAXJ01000018">
    <property type="protein sequence ID" value="KRS11594.1"/>
    <property type="molecule type" value="Genomic_DNA"/>
</dbReference>
<feature type="region of interest" description="Disordered" evidence="1">
    <location>
        <begin position="25"/>
        <end position="53"/>
    </location>
</feature>
<dbReference type="AlphaFoldDB" id="A0A0T5NRQ8"/>
<evidence type="ECO:0000313" key="2">
    <source>
        <dbReference type="EMBL" id="KRS11594.1"/>
    </source>
</evidence>
<dbReference type="Proteomes" id="UP000051295">
    <property type="component" value="Unassembled WGS sequence"/>
</dbReference>
<reference evidence="2 3" key="1">
    <citation type="submission" date="2015-04" db="EMBL/GenBank/DDBJ databases">
        <title>The draft genome sequence of Roseovarius sp.R12b.</title>
        <authorList>
            <person name="Li G."/>
            <person name="Lai Q."/>
            <person name="Shao Z."/>
            <person name="Yan P."/>
        </authorList>
    </citation>
    <scope>NUCLEOTIDE SEQUENCE [LARGE SCALE GENOMIC DNA]</scope>
    <source>
        <strain evidence="2 3">R12B</strain>
    </source>
</reference>
<accession>A0A0T5NRQ8</accession>
<organism evidence="2 3">
    <name type="scientific">Roseovarius atlanticus</name>
    <dbReference type="NCBI Taxonomy" id="1641875"/>
    <lineage>
        <taxon>Bacteria</taxon>
        <taxon>Pseudomonadati</taxon>
        <taxon>Pseudomonadota</taxon>
        <taxon>Alphaproteobacteria</taxon>
        <taxon>Rhodobacterales</taxon>
        <taxon>Roseobacteraceae</taxon>
        <taxon>Roseovarius</taxon>
    </lineage>
</organism>
<protein>
    <submittedName>
        <fullName evidence="2">Uncharacterized protein</fullName>
    </submittedName>
</protein>
<evidence type="ECO:0000313" key="3">
    <source>
        <dbReference type="Proteomes" id="UP000051295"/>
    </source>
</evidence>
<proteinExistence type="predicted"/>
<name>A0A0T5NRQ8_9RHOB</name>
<sequence length="80" mass="8687">MYRFGHEARRLVRFGKALTFRRRGVGGARQRKARQDGEAKCQKQGAAALGPGSMGAGLDREGVSHLGLLLLRIILGMRPG</sequence>
<dbReference type="STRING" id="1641875.XM53_15050"/>
<comment type="caution">
    <text evidence="2">The sequence shown here is derived from an EMBL/GenBank/DDBJ whole genome shotgun (WGS) entry which is preliminary data.</text>
</comment>